<evidence type="ECO:0000256" key="1">
    <source>
        <dbReference type="PROSITE-ProRule" id="PRU00339"/>
    </source>
</evidence>
<reference evidence="5 6" key="1">
    <citation type="submission" date="2024-12" db="EMBL/GenBank/DDBJ databases">
        <title>Draft genome sequence of Chryseobacterium kwangjuense AG447.</title>
        <authorList>
            <person name="Cheptsov V.S."/>
            <person name="Belov A."/>
            <person name="Zavarzina A.G."/>
        </authorList>
    </citation>
    <scope>NUCLEOTIDE SEQUENCE [LARGE SCALE GENOMIC DNA]</scope>
    <source>
        <strain evidence="5 6">AG447</strain>
    </source>
</reference>
<keyword evidence="3" id="KW-0732">Signal</keyword>
<feature type="chain" id="PRO_5045931636" evidence="3">
    <location>
        <begin position="20"/>
        <end position="543"/>
    </location>
</feature>
<dbReference type="PROSITE" id="PS50005">
    <property type="entry name" value="TPR"/>
    <property type="match status" value="1"/>
</dbReference>
<evidence type="ECO:0000256" key="2">
    <source>
        <dbReference type="SAM" id="Phobius"/>
    </source>
</evidence>
<dbReference type="RefSeq" id="WP_409355557.1">
    <property type="nucleotide sequence ID" value="NZ_JBJXVJ010000001.1"/>
</dbReference>
<dbReference type="Proteomes" id="UP001634154">
    <property type="component" value="Unassembled WGS sequence"/>
</dbReference>
<evidence type="ECO:0000256" key="3">
    <source>
        <dbReference type="SAM" id="SignalP"/>
    </source>
</evidence>
<evidence type="ECO:0000259" key="4">
    <source>
        <dbReference type="PROSITE" id="PS01124"/>
    </source>
</evidence>
<keyword evidence="1" id="KW-0802">TPR repeat</keyword>
<dbReference type="Gene3D" id="1.10.10.60">
    <property type="entry name" value="Homeodomain-like"/>
    <property type="match status" value="2"/>
</dbReference>
<dbReference type="EMBL" id="JBJXVJ010000001">
    <property type="protein sequence ID" value="MFN1215781.1"/>
    <property type="molecule type" value="Genomic_DNA"/>
</dbReference>
<organism evidence="5 6">
    <name type="scientific">Chryseobacterium kwangjuense</name>
    <dbReference type="NCBI Taxonomy" id="267125"/>
    <lineage>
        <taxon>Bacteria</taxon>
        <taxon>Pseudomonadati</taxon>
        <taxon>Bacteroidota</taxon>
        <taxon>Flavobacteriia</taxon>
        <taxon>Flavobacteriales</taxon>
        <taxon>Weeksellaceae</taxon>
        <taxon>Chryseobacterium group</taxon>
        <taxon>Chryseobacterium</taxon>
    </lineage>
</organism>
<feature type="repeat" description="TPR" evidence="1">
    <location>
        <begin position="257"/>
        <end position="290"/>
    </location>
</feature>
<evidence type="ECO:0000313" key="5">
    <source>
        <dbReference type="EMBL" id="MFN1215781.1"/>
    </source>
</evidence>
<dbReference type="Gene3D" id="1.25.40.10">
    <property type="entry name" value="Tetratricopeptide repeat domain"/>
    <property type="match status" value="1"/>
</dbReference>
<feature type="transmembrane region" description="Helical" evidence="2">
    <location>
        <begin position="357"/>
        <end position="379"/>
    </location>
</feature>
<dbReference type="InterPro" id="IPR018060">
    <property type="entry name" value="HTH_AraC"/>
</dbReference>
<dbReference type="InterPro" id="IPR011990">
    <property type="entry name" value="TPR-like_helical_dom_sf"/>
</dbReference>
<dbReference type="SMART" id="SM00342">
    <property type="entry name" value="HTH_ARAC"/>
    <property type="match status" value="1"/>
</dbReference>
<evidence type="ECO:0000313" key="6">
    <source>
        <dbReference type="Proteomes" id="UP001634154"/>
    </source>
</evidence>
<protein>
    <submittedName>
        <fullName evidence="5">Helix-turn-helix domain-containing protein</fullName>
    </submittedName>
</protein>
<sequence length="543" mass="63444">MKKSLYFFTLLLFFFSANAQNEQSGTALPTEAIDKKLEEIRFDHKISDTEKEKALLKLKSESEKIGYKWGILKSGRRIIEIYMKQNKNKDIIKLSTELKKIDAGPQAVRTMANIYRSSGLALAFLGFHDASLKDFKTAVNYAEKIEDHETRNYTVAVVYQNICLYFFNKRLENKAFIDSLKNYHHKSIETAKRIKNYDEEITAEKKYDVISFNYVRLAISYLEEADQPGNLAIAEKYLTEALNIVTNNQNLKEGDNAILLNQLSWLYIEKKDYKKAMEYAYQALSIEKKFPDPENKVESFEFLASAYSELGDTRNSKLYMDKYSHLKDSLRIAEKNNADHSFNILLSDTKKTEEKKFSFKMIILLVISIILFITVIVYWKRKNTRLHRKYEEIIAKINSRRENSAIRSVKIPAYSEVKTSLNIPDETVKSLLQKLDKFEASEKYLKKEVNLTWLANHLNTNPKYLSEIIKIYREKNFSNYINGLRINFIVDKLYNESKYREYKISHLAEESGFVTYKVFVAAFKNEHGVTPSYFIEKLKTSVL</sequence>
<name>A0ABW9JZF9_9FLAO</name>
<dbReference type="SUPFAM" id="SSF48452">
    <property type="entry name" value="TPR-like"/>
    <property type="match status" value="1"/>
</dbReference>
<dbReference type="PROSITE" id="PS01124">
    <property type="entry name" value="HTH_ARAC_FAMILY_2"/>
    <property type="match status" value="1"/>
</dbReference>
<feature type="domain" description="HTH araC/xylS-type" evidence="4">
    <location>
        <begin position="442"/>
        <end position="537"/>
    </location>
</feature>
<gene>
    <name evidence="5" type="ORF">ACKW6Q_02230</name>
</gene>
<keyword evidence="2" id="KW-0812">Transmembrane</keyword>
<accession>A0ABW9JZF9</accession>
<comment type="caution">
    <text evidence="5">The sequence shown here is derived from an EMBL/GenBank/DDBJ whole genome shotgun (WGS) entry which is preliminary data.</text>
</comment>
<dbReference type="Pfam" id="PF13181">
    <property type="entry name" value="TPR_8"/>
    <property type="match status" value="1"/>
</dbReference>
<proteinExistence type="predicted"/>
<dbReference type="Pfam" id="PF12833">
    <property type="entry name" value="HTH_18"/>
    <property type="match status" value="1"/>
</dbReference>
<feature type="signal peptide" evidence="3">
    <location>
        <begin position="1"/>
        <end position="19"/>
    </location>
</feature>
<dbReference type="InterPro" id="IPR019734">
    <property type="entry name" value="TPR_rpt"/>
</dbReference>
<keyword evidence="2" id="KW-1133">Transmembrane helix</keyword>
<keyword evidence="6" id="KW-1185">Reference proteome</keyword>
<keyword evidence="2" id="KW-0472">Membrane</keyword>